<keyword evidence="10 15" id="KW-0067">ATP-binding</keyword>
<dbReference type="PANTHER" id="PTHR23076:SF97">
    <property type="entry name" value="ATP-DEPENDENT ZINC METALLOPROTEASE YME1L1"/>
    <property type="match status" value="1"/>
</dbReference>
<dbReference type="Pfam" id="PF17862">
    <property type="entry name" value="AAA_lid_3"/>
    <property type="match status" value="1"/>
</dbReference>
<proteinExistence type="inferred from homology"/>
<dbReference type="FunFam" id="3.40.50.300:FF:000001">
    <property type="entry name" value="ATP-dependent zinc metalloprotease FtsH"/>
    <property type="match status" value="1"/>
</dbReference>
<comment type="similarity">
    <text evidence="16">Belongs to the AAA ATPase family.</text>
</comment>
<feature type="compositionally biased region" description="Polar residues" evidence="17">
    <location>
        <begin position="706"/>
        <end position="724"/>
    </location>
</feature>
<dbReference type="Pfam" id="PF01434">
    <property type="entry name" value="Peptidase_M41"/>
    <property type="match status" value="1"/>
</dbReference>
<comment type="cofactor">
    <cofactor evidence="15">
        <name>Zn(2+)</name>
        <dbReference type="ChEBI" id="CHEBI:29105"/>
    </cofactor>
    <text evidence="15">Binds 1 zinc ion per subunit.</text>
</comment>
<keyword evidence="9 15" id="KW-0862">Zinc</keyword>
<keyword evidence="7 15" id="KW-0547">Nucleotide-binding</keyword>
<evidence type="ECO:0000313" key="20">
    <source>
        <dbReference type="Proteomes" id="UP000005087"/>
    </source>
</evidence>
<comment type="caution">
    <text evidence="15">Lacks conserved residue(s) required for the propagation of feature annotation.</text>
</comment>
<dbReference type="InterPro" id="IPR003593">
    <property type="entry name" value="AAA+_ATPase"/>
</dbReference>
<sequence length="796" mass="86297">MDRKRLLRNPLLWILVFLLLYFGFSTLVDGDRGYTEVPTSQAIEQIRSGNVEEATLEDREQQLKLTLSEPITVDGQQVEQVLTKFPAGASDQLYNTLINAGTEDRDVKFNTTVTQESFFTQLLIYMIPLGILVLLLMWMMNSAQGGGNRVLNFGKSKAKQLNKDMPTTTFKDVAGADEAVEELHEIKDFLQNPARYQALGAKIPKGVLLYGPPGTGKTLLARAVAGEAGVPFYTISGSDFVEMFVGVGASRVRDLFEQAKQNAPCIIFVDEIDAVGRQRGAGLGGGHDEREQTLNQLLVEMDGFDSRGGIILIAATNRPDILDPALLRPGRFDRQIPVSAPDLAGRRAILEVHSKGKPLADNVDLDALAKRTVGMSGADLANVINEAALLTARQNGSVITDAALEESVDRVVGGPARKSRIISELERKITAYHEGGHALAAWAMPDIEPVYKLTILPRGRTGGHALIVPEDDKQLMTRSEMIGRLVFAMGGRAAEELVFHEPTTGASSDIEQATKIAKAMVTEYGMSPRLGAVKYGQEHGDPFLGRSAGRQPDYSLEVAHEIDEEVRKLIETAHTEAWEVLTTYRDVLDDLVMEVLEKETLQRRDLERIFASVEKRPRITTFNEFGERLPSDKPPIKTPRELAMERGEPWPPESDGDKERKPEPEPTPVATASGAGDLPGGPPHGQPEPPTSSATYNPYAPPSGDAQPNGSPKNNTGSAPWSSNGGQPGGGGTFAGPPHYGAPPGWTPATQPSGNTGYPWRNQPPTSPQPASPPPSETKPASERNEDNDQDGEAPS</sequence>
<evidence type="ECO:0000256" key="2">
    <source>
        <dbReference type="ARBA" id="ARBA00010044"/>
    </source>
</evidence>
<comment type="similarity">
    <text evidence="2 15">In the C-terminal section; belongs to the peptidase M41 family.</text>
</comment>
<name>I1D773_9PSEU</name>
<evidence type="ECO:0000256" key="12">
    <source>
        <dbReference type="ARBA" id="ARBA00023049"/>
    </source>
</evidence>
<feature type="binding site" evidence="15">
    <location>
        <position position="437"/>
    </location>
    <ligand>
        <name>Zn(2+)</name>
        <dbReference type="ChEBI" id="CHEBI:29105"/>
        <note>catalytic</note>
    </ligand>
</feature>
<feature type="compositionally biased region" description="Basic and acidic residues" evidence="17">
    <location>
        <begin position="625"/>
        <end position="648"/>
    </location>
</feature>
<dbReference type="GO" id="GO:0008270">
    <property type="term" value="F:zinc ion binding"/>
    <property type="evidence" value="ECO:0007669"/>
    <property type="project" value="UniProtKB-UniRule"/>
</dbReference>
<keyword evidence="5 15" id="KW-0812">Transmembrane</keyword>
<evidence type="ECO:0000256" key="7">
    <source>
        <dbReference type="ARBA" id="ARBA00022741"/>
    </source>
</evidence>
<feature type="compositionally biased region" description="Basic and acidic residues" evidence="17">
    <location>
        <begin position="655"/>
        <end position="664"/>
    </location>
</feature>
<evidence type="ECO:0000256" key="15">
    <source>
        <dbReference type="HAMAP-Rule" id="MF_01458"/>
    </source>
</evidence>
<organism evidence="19 20">
    <name type="scientific">Saccharomonospora glauca K62</name>
    <dbReference type="NCBI Taxonomy" id="928724"/>
    <lineage>
        <taxon>Bacteria</taxon>
        <taxon>Bacillati</taxon>
        <taxon>Actinomycetota</taxon>
        <taxon>Actinomycetes</taxon>
        <taxon>Pseudonocardiales</taxon>
        <taxon>Pseudonocardiaceae</taxon>
        <taxon>Saccharomonospora</taxon>
    </lineage>
</organism>
<dbReference type="SUPFAM" id="SSF140990">
    <property type="entry name" value="FtsH protease domain-like"/>
    <property type="match status" value="1"/>
</dbReference>
<accession>I1D773</accession>
<feature type="compositionally biased region" description="Pro residues" evidence="17">
    <location>
        <begin position="680"/>
        <end position="690"/>
    </location>
</feature>
<dbReference type="InterPro" id="IPR000642">
    <property type="entry name" value="Peptidase_M41"/>
</dbReference>
<dbReference type="GO" id="GO:0004222">
    <property type="term" value="F:metalloendopeptidase activity"/>
    <property type="evidence" value="ECO:0007669"/>
    <property type="project" value="InterPro"/>
</dbReference>
<evidence type="ECO:0000256" key="8">
    <source>
        <dbReference type="ARBA" id="ARBA00022801"/>
    </source>
</evidence>
<dbReference type="PANTHER" id="PTHR23076">
    <property type="entry name" value="METALLOPROTEASE M41 FTSH"/>
    <property type="match status" value="1"/>
</dbReference>
<gene>
    <name evidence="15" type="primary">ftsH</name>
    <name evidence="19" type="ORF">SacglDRAFT_03955</name>
</gene>
<evidence type="ECO:0000256" key="11">
    <source>
        <dbReference type="ARBA" id="ARBA00022989"/>
    </source>
</evidence>
<dbReference type="InterPro" id="IPR037219">
    <property type="entry name" value="Peptidase_M41-like"/>
</dbReference>
<dbReference type="GO" id="GO:0005886">
    <property type="term" value="C:plasma membrane"/>
    <property type="evidence" value="ECO:0007669"/>
    <property type="project" value="UniProtKB-SubCell"/>
</dbReference>
<dbReference type="STRING" id="928724.SacglDRAFT_03955"/>
<dbReference type="GO" id="GO:0016887">
    <property type="term" value="F:ATP hydrolysis activity"/>
    <property type="evidence" value="ECO:0007669"/>
    <property type="project" value="UniProtKB-UniRule"/>
</dbReference>
<dbReference type="HOGENOM" id="CLU_000688_16_1_11"/>
<dbReference type="NCBIfam" id="TIGR01241">
    <property type="entry name" value="FtsH_fam"/>
    <property type="match status" value="1"/>
</dbReference>
<dbReference type="EC" id="3.4.24.-" evidence="15"/>
<dbReference type="FunFam" id="1.10.8.60:FF:000001">
    <property type="entry name" value="ATP-dependent zinc metalloprotease FtsH"/>
    <property type="match status" value="1"/>
</dbReference>
<dbReference type="CDD" id="cd19501">
    <property type="entry name" value="RecA-like_FtsH"/>
    <property type="match status" value="1"/>
</dbReference>
<evidence type="ECO:0000256" key="17">
    <source>
        <dbReference type="SAM" id="MobiDB-lite"/>
    </source>
</evidence>
<reference evidence="20" key="2">
    <citation type="submission" date="2012-01" db="EMBL/GenBank/DDBJ databases">
        <title>Noncontiguous Finished sequence of chromosome of Saccharomonospora glauca K62.</title>
        <authorList>
            <consortium name="US DOE Joint Genome Institute"/>
            <person name="Lucas S."/>
            <person name="Han J."/>
            <person name="Lapidus A."/>
            <person name="Cheng J.-F."/>
            <person name="Goodwin L."/>
            <person name="Pitluck S."/>
            <person name="Peters L."/>
            <person name="Mikhailova N."/>
            <person name="Held B."/>
            <person name="Detter J.C."/>
            <person name="Han C."/>
            <person name="Tapia R."/>
            <person name="Land M."/>
            <person name="Hauser L."/>
            <person name="Kyrpides N."/>
            <person name="Ivanova N."/>
            <person name="Pagani I."/>
            <person name="Brambilla E.-M."/>
            <person name="Klenk H.-P."/>
            <person name="Woyke T."/>
        </authorList>
    </citation>
    <scope>NUCLEOTIDE SEQUENCE [LARGE SCALE GENOMIC DNA]</scope>
    <source>
        <strain evidence="20">K62</strain>
    </source>
</reference>
<reference evidence="19 20" key="1">
    <citation type="submission" date="2011-09" db="EMBL/GenBank/DDBJ databases">
        <authorList>
            <consortium name="US DOE Joint Genome Institute (JGI-PGF)"/>
            <person name="Lucas S."/>
            <person name="Han J."/>
            <person name="Lapidus A."/>
            <person name="Cheng J.-F."/>
            <person name="Goodwin L."/>
            <person name="Pitluck S."/>
            <person name="Peters L."/>
            <person name="Land M.L."/>
            <person name="Hauser L."/>
            <person name="Brambilla E."/>
            <person name="Klenk H.-P."/>
            <person name="Woyke T.J."/>
        </authorList>
    </citation>
    <scope>NUCLEOTIDE SEQUENCE [LARGE SCALE GENOMIC DNA]</scope>
    <source>
        <strain evidence="19 20">K62</strain>
    </source>
</reference>
<comment type="subunit">
    <text evidence="15">Homohexamer.</text>
</comment>
<dbReference type="PROSITE" id="PS00674">
    <property type="entry name" value="AAA"/>
    <property type="match status" value="1"/>
</dbReference>
<feature type="active site" evidence="15">
    <location>
        <position position="434"/>
    </location>
</feature>
<dbReference type="InterPro" id="IPR011546">
    <property type="entry name" value="Pept_M41_FtsH_extracell"/>
</dbReference>
<comment type="function">
    <text evidence="15">Acts as a processive, ATP-dependent zinc metallopeptidase for both cytoplasmic and membrane proteins. Plays a role in the quality control of integral membrane proteins.</text>
</comment>
<dbReference type="Proteomes" id="UP000005087">
    <property type="component" value="Chromosome"/>
</dbReference>
<dbReference type="HAMAP" id="MF_01458">
    <property type="entry name" value="FtsH"/>
    <property type="match status" value="1"/>
</dbReference>
<evidence type="ECO:0000256" key="1">
    <source>
        <dbReference type="ARBA" id="ARBA00004370"/>
    </source>
</evidence>
<dbReference type="GO" id="GO:0006508">
    <property type="term" value="P:proteolysis"/>
    <property type="evidence" value="ECO:0007669"/>
    <property type="project" value="UniProtKB-KW"/>
</dbReference>
<dbReference type="PRINTS" id="PR00830">
    <property type="entry name" value="ENDOLAPTASE"/>
</dbReference>
<feature type="region of interest" description="Disordered" evidence="17">
    <location>
        <begin position="624"/>
        <end position="796"/>
    </location>
</feature>
<evidence type="ECO:0000256" key="9">
    <source>
        <dbReference type="ARBA" id="ARBA00022833"/>
    </source>
</evidence>
<keyword evidence="11 15" id="KW-1133">Transmembrane helix</keyword>
<dbReference type="MEROPS" id="M41.015"/>
<keyword evidence="8 15" id="KW-0378">Hydrolase</keyword>
<evidence type="ECO:0000256" key="4">
    <source>
        <dbReference type="ARBA" id="ARBA00022670"/>
    </source>
</evidence>
<feature type="transmembrane region" description="Helical" evidence="15">
    <location>
        <begin position="118"/>
        <end position="139"/>
    </location>
</feature>
<evidence type="ECO:0000256" key="6">
    <source>
        <dbReference type="ARBA" id="ARBA00022723"/>
    </source>
</evidence>
<feature type="binding site" evidence="15">
    <location>
        <position position="509"/>
    </location>
    <ligand>
        <name>Zn(2+)</name>
        <dbReference type="ChEBI" id="CHEBI:29105"/>
        <note>catalytic</note>
    </ligand>
</feature>
<evidence type="ECO:0000256" key="10">
    <source>
        <dbReference type="ARBA" id="ARBA00022840"/>
    </source>
</evidence>
<dbReference type="Gene3D" id="3.40.50.300">
    <property type="entry name" value="P-loop containing nucleotide triphosphate hydrolases"/>
    <property type="match status" value="1"/>
</dbReference>
<dbReference type="GO" id="GO:0004176">
    <property type="term" value="F:ATP-dependent peptidase activity"/>
    <property type="evidence" value="ECO:0007669"/>
    <property type="project" value="InterPro"/>
</dbReference>
<feature type="binding site" evidence="15">
    <location>
        <position position="433"/>
    </location>
    <ligand>
        <name>Zn(2+)</name>
        <dbReference type="ChEBI" id="CHEBI:29105"/>
        <note>catalytic</note>
    </ligand>
</feature>
<keyword evidence="6 15" id="KW-0479">Metal-binding</keyword>
<evidence type="ECO:0000256" key="3">
    <source>
        <dbReference type="ARBA" id="ARBA00022475"/>
    </source>
</evidence>
<dbReference type="InterPro" id="IPR003960">
    <property type="entry name" value="ATPase_AAA_CS"/>
</dbReference>
<dbReference type="Pfam" id="PF00004">
    <property type="entry name" value="AAA"/>
    <property type="match status" value="1"/>
</dbReference>
<evidence type="ECO:0000256" key="14">
    <source>
        <dbReference type="ARBA" id="ARBA00061570"/>
    </source>
</evidence>
<evidence type="ECO:0000259" key="18">
    <source>
        <dbReference type="SMART" id="SM00382"/>
    </source>
</evidence>
<feature type="domain" description="AAA+ ATPase" evidence="18">
    <location>
        <begin position="203"/>
        <end position="342"/>
    </location>
</feature>
<dbReference type="InterPro" id="IPR005936">
    <property type="entry name" value="FtsH"/>
</dbReference>
<dbReference type="eggNOG" id="COG0465">
    <property type="taxonomic scope" value="Bacteria"/>
</dbReference>
<comment type="subcellular location">
    <subcellularLocation>
        <location evidence="15">Cell membrane</location>
        <topology evidence="15">Multi-pass membrane protein</topology>
        <orientation evidence="15">Cytoplasmic side</orientation>
    </subcellularLocation>
    <subcellularLocation>
        <location evidence="1">Membrane</location>
    </subcellularLocation>
</comment>
<evidence type="ECO:0000256" key="5">
    <source>
        <dbReference type="ARBA" id="ARBA00022692"/>
    </source>
</evidence>
<dbReference type="RefSeq" id="WP_005466631.1">
    <property type="nucleotide sequence ID" value="NZ_CM001484.1"/>
</dbReference>
<dbReference type="GO" id="GO:0030163">
    <property type="term" value="P:protein catabolic process"/>
    <property type="evidence" value="ECO:0007669"/>
    <property type="project" value="UniProtKB-UniRule"/>
</dbReference>
<dbReference type="SMART" id="SM00382">
    <property type="entry name" value="AAA"/>
    <property type="match status" value="1"/>
</dbReference>
<protein>
    <recommendedName>
        <fullName evidence="15">ATP-dependent zinc metalloprotease FtsH</fullName>
        <ecNumber evidence="15">3.4.24.-</ecNumber>
    </recommendedName>
</protein>
<evidence type="ECO:0000256" key="13">
    <source>
        <dbReference type="ARBA" id="ARBA00023136"/>
    </source>
</evidence>
<dbReference type="Pfam" id="PF06480">
    <property type="entry name" value="FtsH_ext"/>
    <property type="match status" value="1"/>
</dbReference>
<dbReference type="InterPro" id="IPR003959">
    <property type="entry name" value="ATPase_AAA_core"/>
</dbReference>
<dbReference type="InterPro" id="IPR041569">
    <property type="entry name" value="AAA_lid_3"/>
</dbReference>
<dbReference type="AlphaFoldDB" id="I1D773"/>
<keyword evidence="3 15" id="KW-1003">Cell membrane</keyword>
<feature type="compositionally biased region" description="Pro residues" evidence="17">
    <location>
        <begin position="765"/>
        <end position="777"/>
    </location>
</feature>
<keyword evidence="4 15" id="KW-0645">Protease</keyword>
<evidence type="ECO:0000256" key="16">
    <source>
        <dbReference type="RuleBase" id="RU003651"/>
    </source>
</evidence>
<evidence type="ECO:0000313" key="19">
    <source>
        <dbReference type="EMBL" id="EIF00798.1"/>
    </source>
</evidence>
<keyword evidence="20" id="KW-1185">Reference proteome</keyword>
<dbReference type="InterPro" id="IPR027417">
    <property type="entry name" value="P-loop_NTPase"/>
</dbReference>
<dbReference type="Gene3D" id="1.10.8.60">
    <property type="match status" value="1"/>
</dbReference>
<keyword evidence="13 15" id="KW-0472">Membrane</keyword>
<dbReference type="EMBL" id="CM001484">
    <property type="protein sequence ID" value="EIF00798.1"/>
    <property type="molecule type" value="Genomic_DNA"/>
</dbReference>
<dbReference type="FunFam" id="1.20.58.760:FF:000001">
    <property type="entry name" value="ATP-dependent zinc metalloprotease FtsH"/>
    <property type="match status" value="1"/>
</dbReference>
<comment type="similarity">
    <text evidence="14 15">In the central section; belongs to the AAA ATPase family.</text>
</comment>
<dbReference type="GO" id="GO:0005524">
    <property type="term" value="F:ATP binding"/>
    <property type="evidence" value="ECO:0007669"/>
    <property type="project" value="UniProtKB-UniRule"/>
</dbReference>
<dbReference type="OrthoDB" id="9809379at2"/>
<feature type="binding site" evidence="15">
    <location>
        <begin position="211"/>
        <end position="218"/>
    </location>
    <ligand>
        <name>ATP</name>
        <dbReference type="ChEBI" id="CHEBI:30616"/>
    </ligand>
</feature>
<dbReference type="SUPFAM" id="SSF52540">
    <property type="entry name" value="P-loop containing nucleoside triphosphate hydrolases"/>
    <property type="match status" value="1"/>
</dbReference>
<dbReference type="Gene3D" id="1.20.58.760">
    <property type="entry name" value="Peptidase M41"/>
    <property type="match status" value="1"/>
</dbReference>
<keyword evidence="12 15" id="KW-0482">Metalloprotease</keyword>